<dbReference type="RefSeq" id="WP_137059463.1">
    <property type="nucleotide sequence ID" value="NZ_SZOD01001145.1"/>
</dbReference>
<dbReference type="EMBL" id="SZOD01001145">
    <property type="protein sequence ID" value="TKI79284.1"/>
    <property type="molecule type" value="Genomic_DNA"/>
</dbReference>
<protein>
    <submittedName>
        <fullName evidence="1">Uncharacterized protein</fullName>
    </submittedName>
</protein>
<proteinExistence type="predicted"/>
<reference evidence="1 2" key="1">
    <citation type="journal article" date="2019" name="Environ. Microbiol.">
        <title>An active ?-lactamase is a part of an orchestrated cell wall stress resistance network of Bacillus subtilis and related rhizosphere species.</title>
        <authorList>
            <person name="Bucher T."/>
            <person name="Keren-Paz A."/>
            <person name="Hausser J."/>
            <person name="Olender T."/>
            <person name="Cytryn E."/>
            <person name="Kolodkin-Gal I."/>
        </authorList>
    </citation>
    <scope>NUCLEOTIDE SEQUENCE [LARGE SCALE GENOMIC DNA]</scope>
    <source>
        <strain evidence="1 2">I186</strain>
    </source>
</reference>
<accession>A0A4U2ZVW6</accession>
<sequence>MAKITDLGTAISDGMQRFGHRDKFIMINEGSEKRPKWFAVAKEERGNGGMYQYEERIRMRQEAQQAHRPSVLTEKI</sequence>
<dbReference type="Proteomes" id="UP000305524">
    <property type="component" value="Unassembled WGS sequence"/>
</dbReference>
<dbReference type="AlphaFoldDB" id="A0A4U2ZVW6"/>
<name>A0A4U2ZVW6_BACMY</name>
<evidence type="ECO:0000313" key="1">
    <source>
        <dbReference type="EMBL" id="TKI79284.1"/>
    </source>
</evidence>
<evidence type="ECO:0000313" key="2">
    <source>
        <dbReference type="Proteomes" id="UP000305524"/>
    </source>
</evidence>
<organism evidence="1 2">
    <name type="scientific">Bacillus mycoides</name>
    <dbReference type="NCBI Taxonomy" id="1405"/>
    <lineage>
        <taxon>Bacteria</taxon>
        <taxon>Bacillati</taxon>
        <taxon>Bacillota</taxon>
        <taxon>Bacilli</taxon>
        <taxon>Bacillales</taxon>
        <taxon>Bacillaceae</taxon>
        <taxon>Bacillus</taxon>
        <taxon>Bacillus cereus group</taxon>
    </lineage>
</organism>
<comment type="caution">
    <text evidence="1">The sequence shown here is derived from an EMBL/GenBank/DDBJ whole genome shotgun (WGS) entry which is preliminary data.</text>
</comment>
<gene>
    <name evidence="1" type="ORF">FC701_32280</name>
</gene>